<evidence type="ECO:0000313" key="1">
    <source>
        <dbReference type="EMBL" id="CAH1974866.1"/>
    </source>
</evidence>
<gene>
    <name evidence="1" type="ORF">ACAOBT_LOCUS11326</name>
</gene>
<organism evidence="1 2">
    <name type="scientific">Acanthoscelides obtectus</name>
    <name type="common">Bean weevil</name>
    <name type="synonym">Bruchus obtectus</name>
    <dbReference type="NCBI Taxonomy" id="200917"/>
    <lineage>
        <taxon>Eukaryota</taxon>
        <taxon>Metazoa</taxon>
        <taxon>Ecdysozoa</taxon>
        <taxon>Arthropoda</taxon>
        <taxon>Hexapoda</taxon>
        <taxon>Insecta</taxon>
        <taxon>Pterygota</taxon>
        <taxon>Neoptera</taxon>
        <taxon>Endopterygota</taxon>
        <taxon>Coleoptera</taxon>
        <taxon>Polyphaga</taxon>
        <taxon>Cucujiformia</taxon>
        <taxon>Chrysomeloidea</taxon>
        <taxon>Chrysomelidae</taxon>
        <taxon>Bruchinae</taxon>
        <taxon>Bruchini</taxon>
        <taxon>Acanthoscelides</taxon>
    </lineage>
</organism>
<evidence type="ECO:0000313" key="2">
    <source>
        <dbReference type="Proteomes" id="UP001152888"/>
    </source>
</evidence>
<keyword evidence="2" id="KW-1185">Reference proteome</keyword>
<name>A0A9P0KKX5_ACAOB</name>
<dbReference type="EMBL" id="CAKOFQ010006830">
    <property type="protein sequence ID" value="CAH1974866.1"/>
    <property type="molecule type" value="Genomic_DNA"/>
</dbReference>
<protein>
    <submittedName>
        <fullName evidence="1">Uncharacterized protein</fullName>
    </submittedName>
</protein>
<proteinExistence type="predicted"/>
<dbReference type="Proteomes" id="UP001152888">
    <property type="component" value="Unassembled WGS sequence"/>
</dbReference>
<comment type="caution">
    <text evidence="1">The sequence shown here is derived from an EMBL/GenBank/DDBJ whole genome shotgun (WGS) entry which is preliminary data.</text>
</comment>
<sequence>MELQKDTDNKYKIIEESDKVTIKNEADVQMFANESTEIVLNRNFSQSVQKEQMVSESCLDRKEFEDTTQIFHELTFKTENGEVFEIKKEKVAVNDYDREEFGVSQITRVFIEDEYDRLIDMEDADNVFDRACNAHDTKTNFYDAFVASEGVFKVEDEEI</sequence>
<reference evidence="1" key="1">
    <citation type="submission" date="2022-03" db="EMBL/GenBank/DDBJ databases">
        <authorList>
            <person name="Sayadi A."/>
        </authorList>
    </citation>
    <scope>NUCLEOTIDE SEQUENCE</scope>
</reference>
<dbReference type="AlphaFoldDB" id="A0A9P0KKX5"/>
<accession>A0A9P0KKX5</accession>